<sequence>MGASFAKLNCCGRIRKNKIGVVSNSLEIINRIETRPSTEILQELQRVGIISERSGGVRFIVETLTESEMINPRRLPAISISNDLPRRRLTDKSRASTSKDIYDNEDKGLMVEIRRMDALADKGKMAKESERRRQEAKVRRDKRLKEKIIKTENKLRRGDRVEGVNQEAIPKPKREKGRRPAREPRPIKPAVSGLPDVSV</sequence>
<evidence type="ECO:0000313" key="3">
    <source>
        <dbReference type="Proteomes" id="UP000596742"/>
    </source>
</evidence>
<comment type="caution">
    <text evidence="2">The sequence shown here is derived from an EMBL/GenBank/DDBJ whole genome shotgun (WGS) entry which is preliminary data.</text>
</comment>
<feature type="region of interest" description="Disordered" evidence="1">
    <location>
        <begin position="122"/>
        <end position="141"/>
    </location>
</feature>
<feature type="region of interest" description="Disordered" evidence="1">
    <location>
        <begin position="147"/>
        <end position="199"/>
    </location>
</feature>
<dbReference type="AlphaFoldDB" id="A0A8B6ECG4"/>
<feature type="compositionally biased region" description="Basic and acidic residues" evidence="1">
    <location>
        <begin position="147"/>
        <end position="162"/>
    </location>
</feature>
<organism evidence="2 3">
    <name type="scientific">Mytilus galloprovincialis</name>
    <name type="common">Mediterranean mussel</name>
    <dbReference type="NCBI Taxonomy" id="29158"/>
    <lineage>
        <taxon>Eukaryota</taxon>
        <taxon>Metazoa</taxon>
        <taxon>Spiralia</taxon>
        <taxon>Lophotrochozoa</taxon>
        <taxon>Mollusca</taxon>
        <taxon>Bivalvia</taxon>
        <taxon>Autobranchia</taxon>
        <taxon>Pteriomorphia</taxon>
        <taxon>Mytilida</taxon>
        <taxon>Mytiloidea</taxon>
        <taxon>Mytilidae</taxon>
        <taxon>Mytilinae</taxon>
        <taxon>Mytilus</taxon>
    </lineage>
</organism>
<keyword evidence="3" id="KW-1185">Reference proteome</keyword>
<accession>A0A8B6ECG4</accession>
<dbReference type="EMBL" id="UYJE01004816">
    <property type="protein sequence ID" value="VDI31703.1"/>
    <property type="molecule type" value="Genomic_DNA"/>
</dbReference>
<dbReference type="Proteomes" id="UP000596742">
    <property type="component" value="Unassembled WGS sequence"/>
</dbReference>
<dbReference type="OrthoDB" id="6102787at2759"/>
<gene>
    <name evidence="2" type="ORF">MGAL_10B061562</name>
</gene>
<name>A0A8B6ECG4_MYTGA</name>
<protein>
    <submittedName>
        <fullName evidence="2">Uncharacterized protein</fullName>
    </submittedName>
</protein>
<evidence type="ECO:0000313" key="2">
    <source>
        <dbReference type="EMBL" id="VDI31703.1"/>
    </source>
</evidence>
<proteinExistence type="predicted"/>
<evidence type="ECO:0000256" key="1">
    <source>
        <dbReference type="SAM" id="MobiDB-lite"/>
    </source>
</evidence>
<reference evidence="2" key="1">
    <citation type="submission" date="2018-11" db="EMBL/GenBank/DDBJ databases">
        <authorList>
            <person name="Alioto T."/>
            <person name="Alioto T."/>
        </authorList>
    </citation>
    <scope>NUCLEOTIDE SEQUENCE</scope>
</reference>